<dbReference type="Pfam" id="PF18164">
    <property type="entry name" value="GNAT_C"/>
    <property type="match status" value="1"/>
</dbReference>
<protein>
    <submittedName>
        <fullName evidence="3">Uncharacterized protein</fullName>
    </submittedName>
</protein>
<accession>E0NIZ9</accession>
<comment type="caution">
    <text evidence="3">The sequence shown here is derived from an EMBL/GenBank/DDBJ whole genome shotgun (WGS) entry which is preliminary data.</text>
</comment>
<dbReference type="InterPro" id="IPR041644">
    <property type="entry name" value="GNAT_C"/>
</dbReference>
<organism evidence="3 4">
    <name type="scientific">Peptoniphilus duerdenii ATCC BAA-1640</name>
    <dbReference type="NCBI Taxonomy" id="862517"/>
    <lineage>
        <taxon>Bacteria</taxon>
        <taxon>Bacillati</taxon>
        <taxon>Bacillota</taxon>
        <taxon>Tissierellia</taxon>
        <taxon>Tissierellales</taxon>
        <taxon>Peptoniphilaceae</taxon>
        <taxon>Peptoniphilus</taxon>
    </lineage>
</organism>
<dbReference type="STRING" id="862517.HMPREF9225_0138"/>
<dbReference type="AlphaFoldDB" id="E0NIZ9"/>
<gene>
    <name evidence="3" type="ORF">HMPREF9225_0138</name>
</gene>
<dbReference type="Gene3D" id="3.40.630.120">
    <property type="match status" value="1"/>
</dbReference>
<evidence type="ECO:0000259" key="1">
    <source>
        <dbReference type="Pfam" id="PF18082"/>
    </source>
</evidence>
<proteinExistence type="predicted"/>
<evidence type="ECO:0000313" key="4">
    <source>
        <dbReference type="Proteomes" id="UP000003280"/>
    </source>
</evidence>
<reference evidence="3 4" key="1">
    <citation type="submission" date="2010-07" db="EMBL/GenBank/DDBJ databases">
        <authorList>
            <person name="Muzny D."/>
            <person name="Qin X."/>
            <person name="Deng J."/>
            <person name="Jiang H."/>
            <person name="Liu Y."/>
            <person name="Qu J."/>
            <person name="Song X.-Z."/>
            <person name="Zhang L."/>
            <person name="Thornton R."/>
            <person name="Coyle M."/>
            <person name="Francisco L."/>
            <person name="Jackson L."/>
            <person name="Javaid M."/>
            <person name="Korchina V."/>
            <person name="Kovar C."/>
            <person name="Mata R."/>
            <person name="Mathew T."/>
            <person name="Ngo R."/>
            <person name="Nguyen L."/>
            <person name="Nguyen N."/>
            <person name="Okwuonu G."/>
            <person name="Ongeri F."/>
            <person name="Pham C."/>
            <person name="Simmons D."/>
            <person name="Wilczek-Boney K."/>
            <person name="Hale W."/>
            <person name="Jakkamsetti A."/>
            <person name="Pham P."/>
            <person name="Ruth R."/>
            <person name="San Lucas F."/>
            <person name="Warren J."/>
            <person name="Zhang J."/>
            <person name="Zhao Z."/>
            <person name="Zhou C."/>
            <person name="Zhu D."/>
            <person name="Lee S."/>
            <person name="Bess C."/>
            <person name="Blankenburg K."/>
            <person name="Forbes L."/>
            <person name="Fu Q."/>
            <person name="Gubbala S."/>
            <person name="Hirani K."/>
            <person name="Jayaseelan J.C."/>
            <person name="Lara F."/>
            <person name="Munidasa M."/>
            <person name="Palculict T."/>
            <person name="Patil S."/>
            <person name="Pu L.-L."/>
            <person name="Saada N."/>
            <person name="Tang L."/>
            <person name="Weissenberger G."/>
            <person name="Zhu Y."/>
            <person name="Hemphill L."/>
            <person name="Shang Y."/>
            <person name="Youmans B."/>
            <person name="Ayvaz T."/>
            <person name="Ross M."/>
            <person name="Santibanez J."/>
            <person name="Aqrawi P."/>
            <person name="Gross S."/>
            <person name="Joshi V."/>
            <person name="Fowler G."/>
            <person name="Nazareth L."/>
            <person name="Reid J."/>
            <person name="Worley K."/>
            <person name="Petrosino J."/>
            <person name="Highlander S."/>
            <person name="Gibbs R."/>
        </authorList>
    </citation>
    <scope>NUCLEOTIDE SEQUENCE [LARGE SCALE GENOMIC DNA]</scope>
    <source>
        <strain evidence="3 4">ATCC BAA-1640</strain>
    </source>
</reference>
<evidence type="ECO:0000259" key="2">
    <source>
        <dbReference type="Pfam" id="PF18164"/>
    </source>
</evidence>
<dbReference type="Proteomes" id="UP000003280">
    <property type="component" value="Unassembled WGS sequence"/>
</dbReference>
<feature type="domain" description="GNAT-like C-terminal" evidence="2">
    <location>
        <begin position="120"/>
        <end position="263"/>
    </location>
</feature>
<dbReference type="Pfam" id="PF18082">
    <property type="entry name" value="NAT_N"/>
    <property type="match status" value="1"/>
</dbReference>
<sequence>MDLRELENKIGLDEELVKELESYNFKEKTLEDLKKSYYEDFSRFKSIIRNKKDGPFLALKVYLELALNTYNEYMNRKIPEKIYVDSMKDIRIWANDYKKKHGVWGIDEHDWLAESLDLKVIRLGRLQYEKTRAKKNLGPIGEGEEFLSVHIPEDGKLDPKDVEKSLDLAREFYKDQGIKYFYCKSWLLSLNLDRVLNKDSNIVKFRDKFTNIEMSFNIPQAEERIFSKVLEDKSFYPEETSLQKNAKKAILEGLDIGVGSGYIKF</sequence>
<dbReference type="InterPro" id="IPR041273">
    <property type="entry name" value="NAT_N"/>
</dbReference>
<dbReference type="OrthoDB" id="2139859at2"/>
<feature type="domain" description="N-acyltransferase N-terminal" evidence="1">
    <location>
        <begin position="1"/>
        <end position="116"/>
    </location>
</feature>
<dbReference type="RefSeq" id="WP_008900974.1">
    <property type="nucleotide sequence ID" value="NZ_GL397071.1"/>
</dbReference>
<evidence type="ECO:0000313" key="3">
    <source>
        <dbReference type="EMBL" id="EFM26118.1"/>
    </source>
</evidence>
<dbReference type="eggNOG" id="ENOG5030QZQ">
    <property type="taxonomic scope" value="Bacteria"/>
</dbReference>
<dbReference type="HOGENOM" id="CLU_076321_1_0_9"/>
<dbReference type="EMBL" id="AEEH01000014">
    <property type="protein sequence ID" value="EFM26118.1"/>
    <property type="molecule type" value="Genomic_DNA"/>
</dbReference>
<name>E0NIZ9_9FIRM</name>
<keyword evidence="4" id="KW-1185">Reference proteome</keyword>